<dbReference type="Proteomes" id="UP001241377">
    <property type="component" value="Unassembled WGS sequence"/>
</dbReference>
<keyword evidence="2" id="KW-1185">Reference proteome</keyword>
<name>A0ACC2V3R0_9TREE</name>
<accession>A0ACC2V3R0</accession>
<comment type="caution">
    <text evidence="1">The sequence shown here is derived from an EMBL/GenBank/DDBJ whole genome shotgun (WGS) entry which is preliminary data.</text>
</comment>
<organism evidence="1 2">
    <name type="scientific">Naganishia cerealis</name>
    <dbReference type="NCBI Taxonomy" id="610337"/>
    <lineage>
        <taxon>Eukaryota</taxon>
        <taxon>Fungi</taxon>
        <taxon>Dikarya</taxon>
        <taxon>Basidiomycota</taxon>
        <taxon>Agaricomycotina</taxon>
        <taxon>Tremellomycetes</taxon>
        <taxon>Filobasidiales</taxon>
        <taxon>Filobasidiaceae</taxon>
        <taxon>Naganishia</taxon>
    </lineage>
</organism>
<evidence type="ECO:0000313" key="1">
    <source>
        <dbReference type="EMBL" id="KAJ9093998.1"/>
    </source>
</evidence>
<protein>
    <submittedName>
        <fullName evidence="1">Multidrug resistance protein</fullName>
    </submittedName>
</protein>
<evidence type="ECO:0000313" key="2">
    <source>
        <dbReference type="Proteomes" id="UP001241377"/>
    </source>
</evidence>
<gene>
    <name evidence="1" type="primary">CDR1_4</name>
    <name evidence="1" type="ORF">QFC19_008129</name>
</gene>
<reference evidence="1" key="1">
    <citation type="submission" date="2023-04" db="EMBL/GenBank/DDBJ databases">
        <title>Draft Genome sequencing of Naganishia species isolated from polar environments using Oxford Nanopore Technology.</title>
        <authorList>
            <person name="Leo P."/>
            <person name="Venkateswaran K."/>
        </authorList>
    </citation>
    <scope>NUCLEOTIDE SEQUENCE</scope>
    <source>
        <strain evidence="1">MNA-CCFEE 5261</strain>
    </source>
</reference>
<proteinExistence type="predicted"/>
<sequence>MPFFDSKTDPVPERVPESDQVSYHDSGQLVDNVQPYDQREINSAGSDDDIAPVNSYKGFDENVETDVRNLARSVTNNSSHELVKYLTNMSQVPGVIPYDALAVNDPQLDPDSDDFNAKYWVKNFRKLLDSDPDYYKRATLGVAYRDLRAYGIATGADYQATVSNVPFKLATNALSYLRKQDPASSFDILKPMDGIFYPGEVTVVLGRPGSGCSTLLKTIATNTYGFHIDEKSKISYDGISATEIQKHFRGSVAYSAETDVHFPHLHVGDTLEFAARLRTPHNRGDVDRETYAKHMASVYMAMYGLSHTRHTNVGNDFVRGVSGGERKRVSIAEVSLCGANLQCWDNATRGLDAATALEFIRALKTSAAVLEATPLIAIYQCSQDAYDLFDKTVVLYEGYQIYNGPAGEAKQFFEDMGYECPQRQTTADYLTSLTNPAERIIRPGYENKVPRTAEEFERYWRNSPQRAKLVNEIDAYLERVVAQNAKQTYHDSHVARQAKHTRNGSPYTVSFFMQTKYIMHRNILRFKGDPSIPIFSVAGQVIMGLILSSVFYNMKADTGSFYYRGASMFFAVLFNAFSSLLEIMSLFEARPIVEKHRKYALYRPSADALASIITELPVKFAMSLSFNLVFYFMVNFRREPGRFFFYWLMCITCTFVMSHLFRSLGAVSTSLAGAMTPANVLLLAMVIYTGFVIPTPKMLGWARWIGYINPVGYVFESLMANEFHGREFLCSTYLPTGPGYDDLTGDLRVCNTVGSTPGSNMVSGTRYIKESYNYTIGTKWRNFGIAVAFAVFFLGIYIFLTEINRGAMQKGEITLFLRSALRKRRKQQKMGKNDLEGGKQATYLLQDELKESSSLTDRTGTNDSQQDEKNEVLETPVNENIFHWRNLTYEVKIKSEHRVILNQVDGWVKPGQLTALMGASGAGKTTLLNCLSERLTTGVVTDGTRMVNGHSLDSSFQRSIGYVQQQDLHLPTSTVREAFRFSAYLRQPSHVSKAEKDEYVEYVINLLEMYDYADAVVGVAGEGLNVEQRKRLTIGVELVAKPKLLLFLDEPTSGLDSQTAWSVCKLIRKLADHGQAILCTIHQPSAILLKEFDRLLFLQKGGKTVYFGEMGDKCATLINYFEKYGAQPCPKNANPAEWILEVVGAAPGSHANQDYFEVWRNSTEYQDVQRELDRMEQELSLLPRDVSPESHKKYAAPLWKQYLIVSRRVLQQNWRTPGYIYSKLFLVVSSALFIGFSFFKANNSMRGLQNQMFGTFMYFIVFNTLVQQMLPYFVRQRDIYEVREAPSRTYSWFTFITAQVTGEIPFQIAVGTAAFFSWYYPIGLYRNAEPSDTVDSRGVLMWLLIISFMVYTSTMGQLCISFNEIADNAANLAVMLFTMCLNFCGVLAGPDVLPGFWIFMYRCNPFTYLIQGILATGLAKAPVTCSPEEYVSLVPPLGQTCQEFLALYISVAGGYISDPSSTTNCNYCQMKSTDAFLKTINASYGDRWRNFGIFNAFTVFNIIMTVFFYWLLRVPKGTREKKGSHKG</sequence>
<dbReference type="EMBL" id="JASBWR010000116">
    <property type="protein sequence ID" value="KAJ9093998.1"/>
    <property type="molecule type" value="Genomic_DNA"/>
</dbReference>